<dbReference type="EMBL" id="JASPKY010000301">
    <property type="protein sequence ID" value="KAK9709830.1"/>
    <property type="molecule type" value="Genomic_DNA"/>
</dbReference>
<comment type="caution">
    <text evidence="1">The sequence shown here is derived from an EMBL/GenBank/DDBJ whole genome shotgun (WGS) entry which is preliminary data.</text>
</comment>
<evidence type="ECO:0000313" key="1">
    <source>
        <dbReference type="EMBL" id="KAK9709830.1"/>
    </source>
</evidence>
<gene>
    <name evidence="1" type="ORF">QE152_g26378</name>
</gene>
<dbReference type="Proteomes" id="UP001458880">
    <property type="component" value="Unassembled WGS sequence"/>
</dbReference>
<name>A0AAW1JYN4_POPJA</name>
<dbReference type="AlphaFoldDB" id="A0AAW1JYN4"/>
<evidence type="ECO:0008006" key="3">
    <source>
        <dbReference type="Google" id="ProtNLM"/>
    </source>
</evidence>
<reference evidence="1 2" key="1">
    <citation type="journal article" date="2024" name="BMC Genomics">
        <title>De novo assembly and annotation of Popillia japonica's genome with initial clues to its potential as an invasive pest.</title>
        <authorList>
            <person name="Cucini C."/>
            <person name="Boschi S."/>
            <person name="Funari R."/>
            <person name="Cardaioli E."/>
            <person name="Iannotti N."/>
            <person name="Marturano G."/>
            <person name="Paoli F."/>
            <person name="Bruttini M."/>
            <person name="Carapelli A."/>
            <person name="Frati F."/>
            <person name="Nardi F."/>
        </authorList>
    </citation>
    <scope>NUCLEOTIDE SEQUENCE [LARGE SCALE GENOMIC DNA]</scope>
    <source>
        <strain evidence="1">DMR45628</strain>
    </source>
</reference>
<sequence length="99" mass="11114">MEPQREKKRNALIARKRKLLSLTNEVTDLKGRLLEFGVKEVILNLFLSLGKTISAEGLLEFGVKEVILNLFQGKTISAEGSNFLKDGTAEKEEEECFNS</sequence>
<organism evidence="1 2">
    <name type="scientific">Popillia japonica</name>
    <name type="common">Japanese beetle</name>
    <dbReference type="NCBI Taxonomy" id="7064"/>
    <lineage>
        <taxon>Eukaryota</taxon>
        <taxon>Metazoa</taxon>
        <taxon>Ecdysozoa</taxon>
        <taxon>Arthropoda</taxon>
        <taxon>Hexapoda</taxon>
        <taxon>Insecta</taxon>
        <taxon>Pterygota</taxon>
        <taxon>Neoptera</taxon>
        <taxon>Endopterygota</taxon>
        <taxon>Coleoptera</taxon>
        <taxon>Polyphaga</taxon>
        <taxon>Scarabaeiformia</taxon>
        <taxon>Scarabaeidae</taxon>
        <taxon>Rutelinae</taxon>
        <taxon>Popillia</taxon>
    </lineage>
</organism>
<proteinExistence type="predicted"/>
<protein>
    <recommendedName>
        <fullName evidence="3">BZIP domain-containing protein</fullName>
    </recommendedName>
</protein>
<evidence type="ECO:0000313" key="2">
    <source>
        <dbReference type="Proteomes" id="UP001458880"/>
    </source>
</evidence>
<keyword evidence="2" id="KW-1185">Reference proteome</keyword>
<accession>A0AAW1JYN4</accession>